<dbReference type="Proteomes" id="UP000492821">
    <property type="component" value="Unassembled WGS sequence"/>
</dbReference>
<accession>A0A7E4UPN4</accession>
<proteinExistence type="predicted"/>
<protein>
    <submittedName>
        <fullName evidence="3">DOMON domain-containing protein</fullName>
    </submittedName>
</protein>
<feature type="signal peptide" evidence="1">
    <location>
        <begin position="1"/>
        <end position="17"/>
    </location>
</feature>
<reference evidence="3" key="2">
    <citation type="submission" date="2020-10" db="UniProtKB">
        <authorList>
            <consortium name="WormBaseParasite"/>
        </authorList>
    </citation>
    <scope>IDENTIFICATION</scope>
</reference>
<reference evidence="2" key="1">
    <citation type="journal article" date="2013" name="Genetics">
        <title>The draft genome and transcriptome of Panagrellus redivivus are shaped by the harsh demands of a free-living lifestyle.</title>
        <authorList>
            <person name="Srinivasan J."/>
            <person name="Dillman A.R."/>
            <person name="Macchietto M.G."/>
            <person name="Heikkinen L."/>
            <person name="Lakso M."/>
            <person name="Fracchia K.M."/>
            <person name="Antoshechkin I."/>
            <person name="Mortazavi A."/>
            <person name="Wong G."/>
            <person name="Sternberg P.W."/>
        </authorList>
    </citation>
    <scope>NUCLEOTIDE SEQUENCE [LARGE SCALE GENOMIC DNA]</scope>
    <source>
        <strain evidence="2">MT8872</strain>
    </source>
</reference>
<keyword evidence="2" id="KW-1185">Reference proteome</keyword>
<evidence type="ECO:0000313" key="3">
    <source>
        <dbReference type="WBParaSite" id="Pan_g1129.t1"/>
    </source>
</evidence>
<dbReference type="WBParaSite" id="Pan_g1129.t1">
    <property type="protein sequence ID" value="Pan_g1129.t1"/>
    <property type="gene ID" value="Pan_g1129"/>
</dbReference>
<evidence type="ECO:0000313" key="2">
    <source>
        <dbReference type="Proteomes" id="UP000492821"/>
    </source>
</evidence>
<evidence type="ECO:0000256" key="1">
    <source>
        <dbReference type="SAM" id="SignalP"/>
    </source>
</evidence>
<feature type="chain" id="PRO_5028816799" evidence="1">
    <location>
        <begin position="18"/>
        <end position="745"/>
    </location>
</feature>
<organism evidence="2 3">
    <name type="scientific">Panagrellus redivivus</name>
    <name type="common">Microworm</name>
    <dbReference type="NCBI Taxonomy" id="6233"/>
    <lineage>
        <taxon>Eukaryota</taxon>
        <taxon>Metazoa</taxon>
        <taxon>Ecdysozoa</taxon>
        <taxon>Nematoda</taxon>
        <taxon>Chromadorea</taxon>
        <taxon>Rhabditida</taxon>
        <taxon>Tylenchina</taxon>
        <taxon>Panagrolaimomorpha</taxon>
        <taxon>Panagrolaimoidea</taxon>
        <taxon>Panagrolaimidae</taxon>
        <taxon>Panagrellus</taxon>
    </lineage>
</organism>
<sequence length="745" mass="86347">MRIWLAGILLLIHQASSSDTCNVKEWERTCPLLRYKLYRKYYYEISLTEEELTVEDVPTVHPHSELSDEDFEKYALTIAVPADSDPIQFTLEHNTYGKKRCPNDFKRIGDDIYNMEDQWCLCYEDMFENEEERFGMYKHINFKGKNYFCGRNYSMLCLRVNNVKEWVYMLNPAIGTKINPVYHGNESTPYAFYASKILYHSGGHLMHPFAIYELGDDPKYAILNMTVFSHDQGRLLINYTASTKFPAPKRRHVKDDITGESLTTIRVMPMRYRTSKKKEAFEFYRACLVKWHFPHAILYYRYDTPPPPSKVKPSVSAERFHAAESFRPQKIVKPKVVHEKTSLSTTTTSTGSAVFPLLGIFLPLGIRTPFAWLFAPLMLALPVMTDNVTAPPPGEPTPEPNYEKYQLKTSAYKYDYNYEGSTFVIRQKYTGFSLNSVTKHEFDQHSATLILPENGTVSLNMAHESHNAENDVCTLWDDGKLGNARKTEHQSCLCYEDNLESENERFNVLMSSRKDTIYFCGHGFSMICIRAKYYLFNSAISPLEAHEIITLYNDTLPAIFYRGKKTDQDLFQFKFKTQEDDKVIKLKFTTAYDRGGGYITTGDDVFDTEINVPAPKIRQITDPRTGRVVNTIRVLPVQYQYPRTCTDVMLCPQTPNLRCYVTWRFENCRLYNHKPPEWTHSVNGVGTKDVKQFQEREPRPMDVVFPEVVIVDAEDTDEESRAPGMAERTVLVIFMFLCTYLIPLY</sequence>
<name>A0A7E4UPN4_PANRE</name>
<keyword evidence="1" id="KW-0732">Signal</keyword>
<dbReference type="AlphaFoldDB" id="A0A7E4UPN4"/>